<dbReference type="GO" id="GO:0046872">
    <property type="term" value="F:metal ion binding"/>
    <property type="evidence" value="ECO:0007669"/>
    <property type="project" value="UniProtKB-KW"/>
</dbReference>
<name>A0A3B1DQR9_9ZZZZ</name>
<gene>
    <name evidence="5" type="ORF">MNBD_PLANCTO02-339</name>
</gene>
<evidence type="ECO:0000256" key="2">
    <source>
        <dbReference type="ARBA" id="ARBA00022723"/>
    </source>
</evidence>
<keyword evidence="1" id="KW-0349">Heme</keyword>
<dbReference type="Gene3D" id="1.10.760.10">
    <property type="entry name" value="Cytochrome c-like domain"/>
    <property type="match status" value="1"/>
</dbReference>
<evidence type="ECO:0000259" key="4">
    <source>
        <dbReference type="PROSITE" id="PS51007"/>
    </source>
</evidence>
<sequence length="840" mass="94307">MKMFSSARPTLCLLFVLFLYSSLIAAPPTATPVERIHMLPGFKIELLHTVAEKEGSWVSMAVDPKGRLTASDQYGTLYRITPPPIGDKTAKAKIEKLPVKMGMAQGLLYAFDSLYAVVAHRDAKNGPGKTGLYRLRDTNGDDHFDEVKLLRELVGRGEHGPHGIVLSPDGKSLYLVAGNHTKLPHPETSRVPRNWQEDQLLPRMPDANGHASTIKAPGGWICKLDPEGKKFELFCSGFRNSYDIAFNPQGELFTYDSDMEWDVGLPWYRPTRIIHAVSGGEYGWRNGSGKFPEFYPDSLPSVLDIGLGSPTGVVFGAGAKFPAKYQKAFFACDWSHGVLYAVHMKEKGGSYVATREKFATAAPLPLTDIVINPLDKAMYFTIGGRRTQSGLYRVTYIGKESTAPVKFHKQPGDGIMLRRGAESFHHLVDKKFLKRLTGKHSFLNHKDRHIRFAARIALEHQPVKLWQEYALKEKRTEASLTALLALARNSDKSIQPRAIAALGRLNWDKLSSRQQLDLLRVYGLFFIRMGKPNAKMKQQVLKHIDAKYPAKTKDLNAELCRLLSYLEAPNVTGRTLALLKEAVTQEEEIHLVYCLRNVKQGWTLAQRKEYFNWFIKPSHLGGHSISGYQKNIRKEAIATLSKEEKQQLNKILTAKPIRQSTIKVEKRKFVKKWTVKELLPLANAKLKNRNYANGRKMFAAGTCFKCHRFSREGGAVGPDLTAVGGRFNNQNLLESLVEPNKVISDQYESTIFELISGKVIVGRIINLTSKNGNDIYMVLTDMTAPGKLTYVKVNDIEEMRVSKTSLMPTGLLETLSEDEILDLIAYLRSGGDSNHEFFKK</sequence>
<evidence type="ECO:0000256" key="1">
    <source>
        <dbReference type="ARBA" id="ARBA00022617"/>
    </source>
</evidence>
<accession>A0A3B1DQR9</accession>
<dbReference type="InterPro" id="IPR036909">
    <property type="entry name" value="Cyt_c-like_dom_sf"/>
</dbReference>
<evidence type="ECO:0000313" key="5">
    <source>
        <dbReference type="EMBL" id="VAX41211.1"/>
    </source>
</evidence>
<dbReference type="InterPro" id="IPR011041">
    <property type="entry name" value="Quinoprot_gluc/sorb_DH_b-prop"/>
</dbReference>
<keyword evidence="2" id="KW-0479">Metal-binding</keyword>
<dbReference type="PANTHER" id="PTHR33546">
    <property type="entry name" value="LARGE, MULTIFUNCTIONAL SECRETED PROTEIN-RELATED"/>
    <property type="match status" value="1"/>
</dbReference>
<dbReference type="InterPro" id="IPR011042">
    <property type="entry name" value="6-blade_b-propeller_TolB-like"/>
</dbReference>
<reference evidence="5" key="1">
    <citation type="submission" date="2018-06" db="EMBL/GenBank/DDBJ databases">
        <authorList>
            <person name="Zhirakovskaya E."/>
        </authorList>
    </citation>
    <scope>NUCLEOTIDE SEQUENCE</scope>
</reference>
<dbReference type="SUPFAM" id="SSF46626">
    <property type="entry name" value="Cytochrome c"/>
    <property type="match status" value="1"/>
</dbReference>
<dbReference type="NCBIfam" id="TIGR02603">
    <property type="entry name" value="CxxCH_TIGR02603"/>
    <property type="match status" value="1"/>
</dbReference>
<dbReference type="EMBL" id="UOGL01000520">
    <property type="protein sequence ID" value="VAX41211.1"/>
    <property type="molecule type" value="Genomic_DNA"/>
</dbReference>
<dbReference type="Gene3D" id="2.120.10.30">
    <property type="entry name" value="TolB, C-terminal domain"/>
    <property type="match status" value="1"/>
</dbReference>
<dbReference type="PROSITE" id="PS51007">
    <property type="entry name" value="CYTC"/>
    <property type="match status" value="1"/>
</dbReference>
<dbReference type="SUPFAM" id="SSF50952">
    <property type="entry name" value="Soluble quinoprotein glucose dehydrogenase"/>
    <property type="match status" value="1"/>
</dbReference>
<dbReference type="GO" id="GO:0009055">
    <property type="term" value="F:electron transfer activity"/>
    <property type="evidence" value="ECO:0007669"/>
    <property type="project" value="InterPro"/>
</dbReference>
<dbReference type="AlphaFoldDB" id="A0A3B1DQR9"/>
<keyword evidence="3" id="KW-0408">Iron</keyword>
<evidence type="ECO:0000256" key="3">
    <source>
        <dbReference type="ARBA" id="ARBA00023004"/>
    </source>
</evidence>
<protein>
    <recommendedName>
        <fullName evidence="4">Cytochrome c domain-containing protein</fullName>
    </recommendedName>
</protein>
<feature type="domain" description="Cytochrome c" evidence="4">
    <location>
        <begin position="689"/>
        <end position="831"/>
    </location>
</feature>
<proteinExistence type="predicted"/>
<dbReference type="GO" id="GO:0020037">
    <property type="term" value="F:heme binding"/>
    <property type="evidence" value="ECO:0007669"/>
    <property type="project" value="InterPro"/>
</dbReference>
<dbReference type="InterPro" id="IPR009056">
    <property type="entry name" value="Cyt_c-like_dom"/>
</dbReference>
<organism evidence="5">
    <name type="scientific">hydrothermal vent metagenome</name>
    <dbReference type="NCBI Taxonomy" id="652676"/>
    <lineage>
        <taxon>unclassified sequences</taxon>
        <taxon>metagenomes</taxon>
        <taxon>ecological metagenomes</taxon>
    </lineage>
</organism>
<dbReference type="InterPro" id="IPR013427">
    <property type="entry name" value="Haem-bd_dom_put"/>
</dbReference>
<dbReference type="PANTHER" id="PTHR33546:SF1">
    <property type="entry name" value="LARGE, MULTIFUNCTIONAL SECRETED PROTEIN"/>
    <property type="match status" value="1"/>
</dbReference>